<dbReference type="InterPro" id="IPR038765">
    <property type="entry name" value="Papain-like_cys_pep_sf"/>
</dbReference>
<name>A0ABQ5TD26_9CAUL</name>
<comment type="similarity">
    <text evidence="1">Belongs to the peptidase C40 family.</text>
</comment>
<dbReference type="Pfam" id="PF00877">
    <property type="entry name" value="NLPC_P60"/>
    <property type="match status" value="1"/>
</dbReference>
<evidence type="ECO:0000256" key="3">
    <source>
        <dbReference type="ARBA" id="ARBA00022801"/>
    </source>
</evidence>
<dbReference type="RefSeq" id="WP_271165419.1">
    <property type="nucleotide sequence ID" value="NZ_BSFD01000006.1"/>
</dbReference>
<reference evidence="6" key="1">
    <citation type="journal article" date="2014" name="Int. J. Syst. Evol. Microbiol.">
        <title>Complete genome of a new Firmicutes species belonging to the dominant human colonic microbiota ('Ruminococcus bicirculans') reveals two chromosomes and a selective capacity to utilize plant glucans.</title>
        <authorList>
            <consortium name="NISC Comparative Sequencing Program"/>
            <person name="Wegmann U."/>
            <person name="Louis P."/>
            <person name="Goesmann A."/>
            <person name="Henrissat B."/>
            <person name="Duncan S.H."/>
            <person name="Flint H.J."/>
        </authorList>
    </citation>
    <scope>NUCLEOTIDE SEQUENCE</scope>
    <source>
        <strain evidence="6">VKM B-1499</strain>
    </source>
</reference>
<gene>
    <name evidence="6" type="ORF">GCM10017620_22010</name>
</gene>
<proteinExistence type="inferred from homology"/>
<keyword evidence="7" id="KW-1185">Reference proteome</keyword>
<dbReference type="InterPro" id="IPR041382">
    <property type="entry name" value="SH3_16"/>
</dbReference>
<accession>A0ABQ5TD26</accession>
<keyword evidence="4" id="KW-0788">Thiol protease</keyword>
<organism evidence="6 7">
    <name type="scientific">Brevundimonas intermedia</name>
    <dbReference type="NCBI Taxonomy" id="74315"/>
    <lineage>
        <taxon>Bacteria</taxon>
        <taxon>Pseudomonadati</taxon>
        <taxon>Pseudomonadota</taxon>
        <taxon>Alphaproteobacteria</taxon>
        <taxon>Caulobacterales</taxon>
        <taxon>Caulobacteraceae</taxon>
        <taxon>Brevundimonas</taxon>
    </lineage>
</organism>
<feature type="domain" description="NlpC/P60" evidence="5">
    <location>
        <begin position="133"/>
        <end position="267"/>
    </location>
</feature>
<keyword evidence="2" id="KW-0645">Protease</keyword>
<evidence type="ECO:0000313" key="7">
    <source>
        <dbReference type="Proteomes" id="UP001143509"/>
    </source>
</evidence>
<dbReference type="SUPFAM" id="SSF54001">
    <property type="entry name" value="Cysteine proteinases"/>
    <property type="match status" value="1"/>
</dbReference>
<evidence type="ECO:0000256" key="4">
    <source>
        <dbReference type="ARBA" id="ARBA00022807"/>
    </source>
</evidence>
<dbReference type="Pfam" id="PF18348">
    <property type="entry name" value="SH3_16"/>
    <property type="match status" value="1"/>
</dbReference>
<dbReference type="Gene3D" id="3.90.1720.10">
    <property type="entry name" value="endopeptidase domain like (from Nostoc punctiforme)"/>
    <property type="match status" value="1"/>
</dbReference>
<reference evidence="6" key="2">
    <citation type="submission" date="2023-01" db="EMBL/GenBank/DDBJ databases">
        <authorList>
            <person name="Sun Q."/>
            <person name="Evtushenko L."/>
        </authorList>
    </citation>
    <scope>NUCLEOTIDE SEQUENCE</scope>
    <source>
        <strain evidence="6">VKM B-1499</strain>
    </source>
</reference>
<dbReference type="InterPro" id="IPR051794">
    <property type="entry name" value="PG_Endopeptidase_C40"/>
</dbReference>
<comment type="caution">
    <text evidence="6">The sequence shown here is derived from an EMBL/GenBank/DDBJ whole genome shotgun (WGS) entry which is preliminary data.</text>
</comment>
<evidence type="ECO:0000256" key="2">
    <source>
        <dbReference type="ARBA" id="ARBA00022670"/>
    </source>
</evidence>
<evidence type="ECO:0000313" key="6">
    <source>
        <dbReference type="EMBL" id="GLK49228.1"/>
    </source>
</evidence>
<dbReference type="EMBL" id="BSFD01000006">
    <property type="protein sequence ID" value="GLK49228.1"/>
    <property type="molecule type" value="Genomic_DNA"/>
</dbReference>
<protein>
    <submittedName>
        <fullName evidence="6">Peptidase P60</fullName>
    </submittedName>
</protein>
<evidence type="ECO:0000256" key="1">
    <source>
        <dbReference type="ARBA" id="ARBA00007074"/>
    </source>
</evidence>
<evidence type="ECO:0000259" key="5">
    <source>
        <dbReference type="PROSITE" id="PS51935"/>
    </source>
</evidence>
<dbReference type="PROSITE" id="PS51935">
    <property type="entry name" value="NLPC_P60"/>
    <property type="match status" value="1"/>
</dbReference>
<dbReference type="PANTHER" id="PTHR47359">
    <property type="entry name" value="PEPTIDOGLYCAN DL-ENDOPEPTIDASE CWLO"/>
    <property type="match status" value="1"/>
</dbReference>
<dbReference type="InterPro" id="IPR000064">
    <property type="entry name" value="NLP_P60_dom"/>
</dbReference>
<sequence>MTDVLDLLPAGDRLARPDLAEQALEGLVRAAAYRKTEAMHCRVAVADILSDQDVRINQLLHGEAFDVLDRANGRAWGRARRDGVVGWVVLDSLSKGAPLATRRVAAVDAALPLNALVVDAVEGVAETDLAPVGEFERDLVSVAERLLGRPHELGARSSISTDCSGLVQQALLACGLPGPRRSDGQAELGRAAPAGALKRGDIVVWRASGGDHDWTGHSALMIDAERIIHSTGDTTVGHGGGVVIEALAEVEARLTAEGFATAVFRRL</sequence>
<dbReference type="Proteomes" id="UP001143509">
    <property type="component" value="Unassembled WGS sequence"/>
</dbReference>
<dbReference type="PANTHER" id="PTHR47359:SF3">
    <property type="entry name" value="NLP_P60 DOMAIN-CONTAINING PROTEIN-RELATED"/>
    <property type="match status" value="1"/>
</dbReference>
<keyword evidence="3" id="KW-0378">Hydrolase</keyword>